<reference evidence="1" key="1">
    <citation type="submission" date="2023-04" db="EMBL/GenBank/DDBJ databases">
        <title>Ambrosiozyma monospora NBRC 10751.</title>
        <authorList>
            <person name="Ichikawa N."/>
            <person name="Sato H."/>
            <person name="Tonouchi N."/>
        </authorList>
    </citation>
    <scope>NUCLEOTIDE SEQUENCE</scope>
    <source>
        <strain evidence="1">NBRC 10751</strain>
    </source>
</reference>
<evidence type="ECO:0000313" key="2">
    <source>
        <dbReference type="Proteomes" id="UP001165064"/>
    </source>
</evidence>
<keyword evidence="2" id="KW-1185">Reference proteome</keyword>
<protein>
    <submittedName>
        <fullName evidence="1">Unnamed protein product</fullName>
    </submittedName>
</protein>
<evidence type="ECO:0000313" key="1">
    <source>
        <dbReference type="EMBL" id="GMF02272.1"/>
    </source>
</evidence>
<name>A0ACB5U507_AMBMO</name>
<proteinExistence type="predicted"/>
<dbReference type="EMBL" id="BSXS01012396">
    <property type="protein sequence ID" value="GMF02272.1"/>
    <property type="molecule type" value="Genomic_DNA"/>
</dbReference>
<organism evidence="1 2">
    <name type="scientific">Ambrosiozyma monospora</name>
    <name type="common">Yeast</name>
    <name type="synonym">Endomycopsis monosporus</name>
    <dbReference type="NCBI Taxonomy" id="43982"/>
    <lineage>
        <taxon>Eukaryota</taxon>
        <taxon>Fungi</taxon>
        <taxon>Dikarya</taxon>
        <taxon>Ascomycota</taxon>
        <taxon>Saccharomycotina</taxon>
        <taxon>Pichiomycetes</taxon>
        <taxon>Pichiales</taxon>
        <taxon>Pichiaceae</taxon>
        <taxon>Ambrosiozyma</taxon>
    </lineage>
</organism>
<comment type="caution">
    <text evidence="1">The sequence shown here is derived from an EMBL/GenBank/DDBJ whole genome shotgun (WGS) entry which is preliminary data.</text>
</comment>
<accession>A0ACB5U507</accession>
<gene>
    <name evidence="1" type="ORF">Amon02_001140800</name>
</gene>
<dbReference type="Proteomes" id="UP001165064">
    <property type="component" value="Unassembled WGS sequence"/>
</dbReference>
<sequence>MKTTHKPCKATNSNEITMLRRGITANPLLRQYTRNFSQCCQLIRPQYARVIHPATSSRSRTIHTKPTSQESHDTTKSTPKHIIPPDPITELNGLETRTNETNKIHTDDTIPNDDEPFLQVRKLRSDPTASPFANWNLNSSSQIINQDEDELNITMDDQPDYDDSTTLNLLDLMGETKHNSTGRRSGSRRQQLQDAYSPWLGDLELCDNDGGDGSEDDLLFLSDSESSALSGPLSSSGQYLSLPNDNNSSVVGLITDGKNKSNNRIGYEEEEDVNVTKLISRLRKIATIPPTSMGGVTSNGLDLKKVRYRSKFEKLTGDETIVQYVEKLFWKHDVMLDRPIVKSDRPFYWNLLGLDSEKDEEKYVGSVKVDDGKMKVNSGKGNQDKIKNGEFHLVHLQTDSFQLWYTNNKFERIYIHLLTTVNTA</sequence>